<gene>
    <name evidence="3" type="ORF">K3136_10065</name>
</gene>
<evidence type="ECO:0000313" key="4">
    <source>
        <dbReference type="Proteomes" id="UP000824321"/>
    </source>
</evidence>
<reference evidence="3 4" key="1">
    <citation type="submission" date="2021-08" db="EMBL/GenBank/DDBJ databases">
        <title>Comparative Genomics Analysis of the Genus Qipengyuania Reveals Extensive Genetic Diversity and Metabolic Versatility, Including the Description of Fifteen Novel Species.</title>
        <authorList>
            <person name="Liu Y."/>
        </authorList>
    </citation>
    <scope>NUCLEOTIDE SEQUENCE [LARGE SCALE GENOMIC DNA]</scope>
    <source>
        <strain evidence="3 4">1NDH1</strain>
    </source>
</reference>
<dbReference type="Pfam" id="PF01906">
    <property type="entry name" value="YbjQ_1"/>
    <property type="match status" value="1"/>
</dbReference>
<dbReference type="EMBL" id="CP081294">
    <property type="protein sequence ID" value="QZD94438.1"/>
    <property type="molecule type" value="Genomic_DNA"/>
</dbReference>
<evidence type="ECO:0000256" key="1">
    <source>
        <dbReference type="ARBA" id="ARBA00010751"/>
    </source>
</evidence>
<comment type="similarity">
    <text evidence="1 2">Belongs to the UPF0145 family.</text>
</comment>
<sequence length="115" mass="12113">MPGPWKDARGVTVTTTPTIEGQPIQEYLGIVTGEVIVGANLFRDLFANIRDIVGGRSGSYERILADARNQAIEELQAECATRGGNAVVGVDLDYEVIGDTGSMLMVSASGTAVKV</sequence>
<dbReference type="SUPFAM" id="SSF117782">
    <property type="entry name" value="YbjQ-like"/>
    <property type="match status" value="1"/>
</dbReference>
<dbReference type="InterPro" id="IPR002765">
    <property type="entry name" value="UPF0145_YbjQ-like"/>
</dbReference>
<dbReference type="RefSeq" id="WP_221430183.1">
    <property type="nucleotide sequence ID" value="NZ_CP081294.1"/>
</dbReference>
<dbReference type="HAMAP" id="MF_00338">
    <property type="entry name" value="UPF0145"/>
    <property type="match status" value="1"/>
</dbReference>
<proteinExistence type="inferred from homology"/>
<evidence type="ECO:0000256" key="2">
    <source>
        <dbReference type="HAMAP-Rule" id="MF_00338"/>
    </source>
</evidence>
<dbReference type="Proteomes" id="UP000824321">
    <property type="component" value="Chromosome"/>
</dbReference>
<dbReference type="Gene3D" id="3.30.110.70">
    <property type="entry name" value="Hypothetical protein apc22750. Chain B"/>
    <property type="match status" value="1"/>
</dbReference>
<dbReference type="PANTHER" id="PTHR34068">
    <property type="entry name" value="UPF0145 PROTEIN YBJQ"/>
    <property type="match status" value="1"/>
</dbReference>
<dbReference type="PANTHER" id="PTHR34068:SF1">
    <property type="entry name" value="UPF0145 PROTEIN YBJQ"/>
    <property type="match status" value="1"/>
</dbReference>
<protein>
    <recommendedName>
        <fullName evidence="2">UPF0145 protein K3136_10065</fullName>
    </recommendedName>
</protein>
<keyword evidence="4" id="KW-1185">Reference proteome</keyword>
<name>A0ABX9A3F4_9SPHN</name>
<evidence type="ECO:0000313" key="3">
    <source>
        <dbReference type="EMBL" id="QZD94438.1"/>
    </source>
</evidence>
<accession>A0ABX9A3F4</accession>
<organism evidence="3 4">
    <name type="scientific">Qipengyuania gelatinilytica</name>
    <dbReference type="NCBI Taxonomy" id="2867231"/>
    <lineage>
        <taxon>Bacteria</taxon>
        <taxon>Pseudomonadati</taxon>
        <taxon>Pseudomonadota</taxon>
        <taxon>Alphaproteobacteria</taxon>
        <taxon>Sphingomonadales</taxon>
        <taxon>Erythrobacteraceae</taxon>
        <taxon>Qipengyuania</taxon>
    </lineage>
</organism>
<dbReference type="InterPro" id="IPR035439">
    <property type="entry name" value="UPF0145_dom_sf"/>
</dbReference>